<evidence type="ECO:0000313" key="2">
    <source>
        <dbReference type="Proteomes" id="UP000286561"/>
    </source>
</evidence>
<gene>
    <name evidence="1" type="ORF">DW972_08760</name>
</gene>
<protein>
    <submittedName>
        <fullName evidence="1">Uncharacterized protein</fullName>
    </submittedName>
</protein>
<evidence type="ECO:0000313" key="1">
    <source>
        <dbReference type="EMBL" id="RGZ82384.1"/>
    </source>
</evidence>
<comment type="caution">
    <text evidence="1">The sequence shown here is derived from an EMBL/GenBank/DDBJ whole genome shotgun (WGS) entry which is preliminary data.</text>
</comment>
<sequence>MIESNSEEILYDILTRPVHSDIKDYYLVTQFFSDIFKMLGYDGIVFFSTQGSGKNVVSFKKDCFKLVKYSERMCKAKRISYEYELLEAEYKKYKDCKKLLMPGNISEEQKRESICEYIQEKINYEDELLQKVAEKEFQSDKDEKKFLDRISAIDNKQNAYEFLGAFYFNQQDLKKRNGVFF</sequence>
<name>A0A413PX53_9FIRM</name>
<dbReference type="Proteomes" id="UP000286561">
    <property type="component" value="Unassembled WGS sequence"/>
</dbReference>
<proteinExistence type="predicted"/>
<dbReference type="AlphaFoldDB" id="A0A413PX53"/>
<accession>A0A413PX53</accession>
<reference evidence="1 2" key="1">
    <citation type="submission" date="2018-08" db="EMBL/GenBank/DDBJ databases">
        <title>A genome reference for cultivated species of the human gut microbiota.</title>
        <authorList>
            <person name="Zou Y."/>
            <person name="Xue W."/>
            <person name="Luo G."/>
        </authorList>
    </citation>
    <scope>NUCLEOTIDE SEQUENCE [LARGE SCALE GENOMIC DNA]</scope>
    <source>
        <strain evidence="1 2">AM48-23BH</strain>
    </source>
</reference>
<dbReference type="RefSeq" id="WP_118329415.1">
    <property type="nucleotide sequence ID" value="NZ_QSEP01000050.1"/>
</dbReference>
<dbReference type="EMBL" id="QSEP01000050">
    <property type="protein sequence ID" value="RGZ82384.1"/>
    <property type="molecule type" value="Genomic_DNA"/>
</dbReference>
<organism evidence="1 2">
    <name type="scientific">Anaerobutyricum hallii</name>
    <dbReference type="NCBI Taxonomy" id="39488"/>
    <lineage>
        <taxon>Bacteria</taxon>
        <taxon>Bacillati</taxon>
        <taxon>Bacillota</taxon>
        <taxon>Clostridia</taxon>
        <taxon>Lachnospirales</taxon>
        <taxon>Lachnospiraceae</taxon>
        <taxon>Anaerobutyricum</taxon>
    </lineage>
</organism>